<name>A0A2J0L2C5_9BACT</name>
<dbReference type="PRINTS" id="PR00702">
    <property type="entry name" value="ACRIFLAVINRP"/>
</dbReference>
<evidence type="ECO:0000313" key="2">
    <source>
        <dbReference type="EMBL" id="PIU41406.1"/>
    </source>
</evidence>
<feature type="transmembrane region" description="Helical" evidence="1">
    <location>
        <begin position="900"/>
        <end position="920"/>
    </location>
</feature>
<dbReference type="SUPFAM" id="SSF82866">
    <property type="entry name" value="Multidrug efflux transporter AcrB transmembrane domain"/>
    <property type="match status" value="2"/>
</dbReference>
<feature type="transmembrane region" description="Helical" evidence="1">
    <location>
        <begin position="12"/>
        <end position="30"/>
    </location>
</feature>
<comment type="caution">
    <text evidence="2">The sequence shown here is derived from an EMBL/GenBank/DDBJ whole genome shotgun (WGS) entry which is preliminary data.</text>
</comment>
<dbReference type="Gene3D" id="3.30.70.1430">
    <property type="entry name" value="Multidrug efflux transporter AcrB pore domain"/>
    <property type="match status" value="2"/>
</dbReference>
<evidence type="ECO:0008006" key="4">
    <source>
        <dbReference type="Google" id="ProtNLM"/>
    </source>
</evidence>
<feature type="transmembrane region" description="Helical" evidence="1">
    <location>
        <begin position="1003"/>
        <end position="1028"/>
    </location>
</feature>
<dbReference type="Proteomes" id="UP000230052">
    <property type="component" value="Unassembled WGS sequence"/>
</dbReference>
<accession>A0A2J0L2C5</accession>
<sequence length="1064" mass="119203">MNLPEFAVKKPITILMIYLGLLLFGVVSLTKLPVELYPNVSFGEISIIIYVRGGVPPEEVEKLVTRQVEEGVSTVSHLEEILSISKEGESTVVLSFAPGTDMDFAALEVREKFARVKNKLPKEIEKPIIAQFKRSDVPILILAVTSQKKTTEDIRKIVDETIKERVERINGVANVEVGGGRERKILVEVDKNKLTAHSISLERVIQVLSLNNLNLLSGDYKEDENKYLVRIMGEFKDVSEMENIGVGISPSGSIIRLKDLARVEDSYLEPQSLSRMNVRPVVSLYIQKESKKNTIKVASDIKEEIDKLKEVLDKDIEMIITSDQANFIQKAVNNLQESLVKGAILVVLVLLLFLKNFKRAALLSFIAFIVVVMFAPTQMLYLVSAVVAVALILLKPFRSTLIVTVSIPISVIITFGFMKAMGLTINFMTLFGLALGVGMLVDNSIVVFENILKKKERGVEKTRAAIDGSSEVVLAIVASSLTNVIVFLPMVFLGEEIKLLYSGVAWTVTISHMVSLFVAVTVVTLLSSKREEKEEKIKWVSSLLVTYRKALVWALRKRYYLIGGSFALLVISFFALGNMGMEFLGATEQSKFTIFVELPTGAKLEISDNIVKKVESFLKEIPEVRTMSSRVEAWSSKIYVELEPLSKRKRSVGDVIESLRPKTDKIHPAFIYYEEEQEVGTKEIILDVFGYQYDTLREMAVSMATRLNEVKGLTDVKIRMREGRPEMGIEINKQTSALLDLNVSDVAMMVHAQMRGLRATLFHTEAQEVETIARLDEKYRQTFEDLHKLMLITQQGRKIYLDQVSEFKYGLGPSEVWRKDKMRMVQVSANLGRVPLSKMAATIKGKLKDLALPEGYYWRFGGNYPTMVEANKQIRQAIVLVLVLVYLVLSSLFESYTQPFIIMVAVPLAIIGTAFALFITKNSISMGVLIGMMMLSGIVVNNSILMIDHINQLRRRNLYWLRAIIIGCRDRLRPVLMTAITAILGLVPMALDRSEGANLWAPLAITVIGGLASSTFLTLLIVPGIYLLSEDIKLVRSNKKVKDFLAYFAALYTAFLSKLSIKKA</sequence>
<evidence type="ECO:0000256" key="1">
    <source>
        <dbReference type="SAM" id="Phobius"/>
    </source>
</evidence>
<feature type="transmembrane region" description="Helical" evidence="1">
    <location>
        <begin position="400"/>
        <end position="418"/>
    </location>
</feature>
<feature type="transmembrane region" description="Helical" evidence="1">
    <location>
        <begin position="430"/>
        <end position="452"/>
    </location>
</feature>
<organism evidence="2 3">
    <name type="scientific">Candidatus Aquitaenariimonas noxiae</name>
    <dbReference type="NCBI Taxonomy" id="1974741"/>
    <lineage>
        <taxon>Bacteria</taxon>
        <taxon>Pseudomonadati</taxon>
        <taxon>Candidatus Omnitrophota</taxon>
        <taxon>Candidatus Aquitaenariimonas</taxon>
    </lineage>
</organism>
<dbReference type="Gene3D" id="1.20.1640.10">
    <property type="entry name" value="Multidrug efflux transporter AcrB transmembrane domain"/>
    <property type="match status" value="3"/>
</dbReference>
<dbReference type="Pfam" id="PF00873">
    <property type="entry name" value="ACR_tran"/>
    <property type="match status" value="2"/>
</dbReference>
<dbReference type="EMBL" id="PEWV01000059">
    <property type="protein sequence ID" value="PIU41406.1"/>
    <property type="molecule type" value="Genomic_DNA"/>
</dbReference>
<proteinExistence type="predicted"/>
<dbReference type="SUPFAM" id="SSF82714">
    <property type="entry name" value="Multidrug efflux transporter AcrB TolC docking domain, DN and DC subdomains"/>
    <property type="match status" value="2"/>
</dbReference>
<dbReference type="Gene3D" id="3.30.2090.10">
    <property type="entry name" value="Multidrug efflux transporter AcrB TolC docking domain, DN and DC subdomains"/>
    <property type="match status" value="2"/>
</dbReference>
<feature type="transmembrane region" description="Helical" evidence="1">
    <location>
        <begin position="1044"/>
        <end position="1061"/>
    </location>
</feature>
<dbReference type="InterPro" id="IPR001036">
    <property type="entry name" value="Acrflvin-R"/>
</dbReference>
<feature type="transmembrane region" description="Helical" evidence="1">
    <location>
        <begin position="559"/>
        <end position="581"/>
    </location>
</feature>
<dbReference type="GO" id="GO:0042910">
    <property type="term" value="F:xenobiotic transmembrane transporter activity"/>
    <property type="evidence" value="ECO:0007669"/>
    <property type="project" value="TreeGrafter"/>
</dbReference>
<dbReference type="Gene3D" id="3.30.70.1320">
    <property type="entry name" value="Multidrug efflux transporter AcrB pore domain like"/>
    <property type="match status" value="1"/>
</dbReference>
<feature type="transmembrane region" description="Helical" evidence="1">
    <location>
        <begin position="972"/>
        <end position="991"/>
    </location>
</feature>
<dbReference type="SUPFAM" id="SSF82693">
    <property type="entry name" value="Multidrug efflux transporter AcrB pore domain, PN1, PN2, PC1 and PC2 subdomains"/>
    <property type="match status" value="3"/>
</dbReference>
<dbReference type="AlphaFoldDB" id="A0A2J0L2C5"/>
<feature type="transmembrane region" description="Helical" evidence="1">
    <location>
        <begin position="874"/>
        <end position="893"/>
    </location>
</feature>
<dbReference type="InterPro" id="IPR027463">
    <property type="entry name" value="AcrB_DN_DC_subdom"/>
</dbReference>
<protein>
    <recommendedName>
        <fullName evidence="4">AcrB/AcrD/AcrF family protein</fullName>
    </recommendedName>
</protein>
<dbReference type="GO" id="GO:0005886">
    <property type="term" value="C:plasma membrane"/>
    <property type="evidence" value="ECO:0007669"/>
    <property type="project" value="TreeGrafter"/>
</dbReference>
<dbReference type="PANTHER" id="PTHR32063">
    <property type="match status" value="1"/>
</dbReference>
<feature type="transmembrane region" description="Helical" evidence="1">
    <location>
        <begin position="926"/>
        <end position="951"/>
    </location>
</feature>
<dbReference type="PANTHER" id="PTHR32063:SF0">
    <property type="entry name" value="SWARMING MOTILITY PROTEIN SWRC"/>
    <property type="match status" value="1"/>
</dbReference>
<keyword evidence="1" id="KW-0472">Membrane</keyword>
<feature type="transmembrane region" description="Helical" evidence="1">
    <location>
        <begin position="504"/>
        <end position="526"/>
    </location>
</feature>
<evidence type="ECO:0000313" key="3">
    <source>
        <dbReference type="Proteomes" id="UP000230052"/>
    </source>
</evidence>
<feature type="transmembrane region" description="Helical" evidence="1">
    <location>
        <begin position="472"/>
        <end position="492"/>
    </location>
</feature>
<dbReference type="Gene3D" id="3.30.70.1440">
    <property type="entry name" value="Multidrug efflux transporter AcrB pore domain"/>
    <property type="match status" value="1"/>
</dbReference>
<gene>
    <name evidence="2" type="ORF">COS99_05585</name>
</gene>
<feature type="transmembrane region" description="Helical" evidence="1">
    <location>
        <begin position="360"/>
        <end position="393"/>
    </location>
</feature>
<keyword evidence="1" id="KW-1133">Transmembrane helix</keyword>
<reference evidence="2 3" key="1">
    <citation type="submission" date="2017-09" db="EMBL/GenBank/DDBJ databases">
        <title>Depth-based differentiation of microbial function through sediment-hosted aquifers and enrichment of novel symbionts in the deep terrestrial subsurface.</title>
        <authorList>
            <person name="Probst A.J."/>
            <person name="Ladd B."/>
            <person name="Jarett J.K."/>
            <person name="Geller-Mcgrath D.E."/>
            <person name="Sieber C.M."/>
            <person name="Emerson J.B."/>
            <person name="Anantharaman K."/>
            <person name="Thomas B.C."/>
            <person name="Malmstrom R."/>
            <person name="Stieglmeier M."/>
            <person name="Klingl A."/>
            <person name="Woyke T."/>
            <person name="Ryan C.M."/>
            <person name="Banfield J.F."/>
        </authorList>
    </citation>
    <scope>NUCLEOTIDE SEQUENCE [LARGE SCALE GENOMIC DNA]</scope>
    <source>
        <strain evidence="2">CG07_land_8_20_14_0_80_42_15</strain>
    </source>
</reference>
<keyword evidence="1" id="KW-0812">Transmembrane</keyword>